<keyword evidence="3" id="KW-0804">Transcription</keyword>
<dbReference type="SUPFAM" id="SSF46689">
    <property type="entry name" value="Homeodomain-like"/>
    <property type="match status" value="1"/>
</dbReference>
<name>A0A173MNR1_9BACT</name>
<dbReference type="STRING" id="477680.SAMN05421788_101724"/>
<dbReference type="InterPro" id="IPR023772">
    <property type="entry name" value="DNA-bd_HTH_TetR-type_CS"/>
</dbReference>
<sequence length="213" mass="24154">METDSKVFSKKQLAILQVAESLFIEKGYNQVSIKEIATGAGINSAQVFYYFITKENLLEQMLEWRIHQLLEKIDAVVSDKALPIQTRLVLLIEQYVELGFANPLVLAQLFYENAISEHAGTRELLSNFKERNSIIIAGVIQAGQEQGVVKKTASVELITGLIVGTITYMVINRDDYREIMQQRQLDEEAGREELKRILAGYLKGILQSILIYE</sequence>
<evidence type="ECO:0000256" key="2">
    <source>
        <dbReference type="ARBA" id="ARBA00023125"/>
    </source>
</evidence>
<dbReference type="PRINTS" id="PR00455">
    <property type="entry name" value="HTHTETR"/>
</dbReference>
<evidence type="ECO:0000256" key="1">
    <source>
        <dbReference type="ARBA" id="ARBA00023015"/>
    </source>
</evidence>
<evidence type="ECO:0000313" key="7">
    <source>
        <dbReference type="Proteomes" id="UP000186917"/>
    </source>
</evidence>
<evidence type="ECO:0000256" key="4">
    <source>
        <dbReference type="PROSITE-ProRule" id="PRU00335"/>
    </source>
</evidence>
<dbReference type="AlphaFoldDB" id="A0A173MNR1"/>
<dbReference type="SUPFAM" id="SSF48498">
    <property type="entry name" value="Tetracyclin repressor-like, C-terminal domain"/>
    <property type="match status" value="1"/>
</dbReference>
<dbReference type="Gene3D" id="1.10.357.10">
    <property type="entry name" value="Tetracycline Repressor, domain 2"/>
    <property type="match status" value="1"/>
</dbReference>
<evidence type="ECO:0000256" key="3">
    <source>
        <dbReference type="ARBA" id="ARBA00023163"/>
    </source>
</evidence>
<dbReference type="KEGG" id="fln:FLA_5331"/>
<dbReference type="InterPro" id="IPR050109">
    <property type="entry name" value="HTH-type_TetR-like_transc_reg"/>
</dbReference>
<dbReference type="Proteomes" id="UP000186917">
    <property type="component" value="Unassembled WGS sequence"/>
</dbReference>
<dbReference type="PANTHER" id="PTHR30055:SF234">
    <property type="entry name" value="HTH-TYPE TRANSCRIPTIONAL REGULATOR BETI"/>
    <property type="match status" value="1"/>
</dbReference>
<dbReference type="GO" id="GO:0000976">
    <property type="term" value="F:transcription cis-regulatory region binding"/>
    <property type="evidence" value="ECO:0007669"/>
    <property type="project" value="TreeGrafter"/>
</dbReference>
<dbReference type="Pfam" id="PF00440">
    <property type="entry name" value="TetR_N"/>
    <property type="match status" value="1"/>
</dbReference>
<keyword evidence="7" id="KW-1185">Reference proteome</keyword>
<dbReference type="PROSITE" id="PS01081">
    <property type="entry name" value="HTH_TETR_1"/>
    <property type="match status" value="1"/>
</dbReference>
<dbReference type="RefSeq" id="WP_076375729.1">
    <property type="nucleotide sequence ID" value="NZ_AP017422.1"/>
</dbReference>
<gene>
    <name evidence="6" type="ORF">SAMN05421788_101724</name>
</gene>
<dbReference type="PROSITE" id="PS50977">
    <property type="entry name" value="HTH_TETR_2"/>
    <property type="match status" value="1"/>
</dbReference>
<protein>
    <submittedName>
        <fullName evidence="6">Transcriptional regulator, TetR family</fullName>
    </submittedName>
</protein>
<dbReference type="InterPro" id="IPR009057">
    <property type="entry name" value="Homeodomain-like_sf"/>
</dbReference>
<dbReference type="GO" id="GO:0003700">
    <property type="term" value="F:DNA-binding transcription factor activity"/>
    <property type="evidence" value="ECO:0007669"/>
    <property type="project" value="TreeGrafter"/>
</dbReference>
<evidence type="ECO:0000259" key="5">
    <source>
        <dbReference type="PROSITE" id="PS50977"/>
    </source>
</evidence>
<dbReference type="InterPro" id="IPR001647">
    <property type="entry name" value="HTH_TetR"/>
</dbReference>
<dbReference type="EMBL" id="FTOR01000001">
    <property type="protein sequence ID" value="SIS70435.1"/>
    <property type="molecule type" value="Genomic_DNA"/>
</dbReference>
<proteinExistence type="predicted"/>
<accession>A0A173MNR1</accession>
<organism evidence="6 7">
    <name type="scientific">Filimonas lacunae</name>
    <dbReference type="NCBI Taxonomy" id="477680"/>
    <lineage>
        <taxon>Bacteria</taxon>
        <taxon>Pseudomonadati</taxon>
        <taxon>Bacteroidota</taxon>
        <taxon>Chitinophagia</taxon>
        <taxon>Chitinophagales</taxon>
        <taxon>Chitinophagaceae</taxon>
        <taxon>Filimonas</taxon>
    </lineage>
</organism>
<keyword evidence="1" id="KW-0805">Transcription regulation</keyword>
<reference evidence="7" key="1">
    <citation type="submission" date="2017-01" db="EMBL/GenBank/DDBJ databases">
        <authorList>
            <person name="Varghese N."/>
            <person name="Submissions S."/>
        </authorList>
    </citation>
    <scope>NUCLEOTIDE SEQUENCE [LARGE SCALE GENOMIC DNA]</scope>
    <source>
        <strain evidence="7">DSM 21054</strain>
    </source>
</reference>
<feature type="domain" description="HTH tetR-type" evidence="5">
    <location>
        <begin position="9"/>
        <end position="69"/>
    </location>
</feature>
<feature type="DNA-binding region" description="H-T-H motif" evidence="4">
    <location>
        <begin position="32"/>
        <end position="51"/>
    </location>
</feature>
<dbReference type="PANTHER" id="PTHR30055">
    <property type="entry name" value="HTH-TYPE TRANSCRIPTIONAL REGULATOR RUTR"/>
    <property type="match status" value="1"/>
</dbReference>
<dbReference type="InterPro" id="IPR036271">
    <property type="entry name" value="Tet_transcr_reg_TetR-rel_C_sf"/>
</dbReference>
<dbReference type="OrthoDB" id="113732at2"/>
<evidence type="ECO:0000313" key="6">
    <source>
        <dbReference type="EMBL" id="SIS70435.1"/>
    </source>
</evidence>
<keyword evidence="2 4" id="KW-0238">DNA-binding</keyword>